<evidence type="ECO:0000313" key="7">
    <source>
        <dbReference type="EMBL" id="JAT97261.1"/>
    </source>
</evidence>
<comment type="similarity">
    <text evidence="2">Belongs to the DIPK family.</text>
</comment>
<comment type="subcellular location">
    <subcellularLocation>
        <location evidence="1">Secreted</location>
    </subcellularLocation>
</comment>
<name>A0A1E1XDQ9_9ACAR</name>
<keyword evidence="5" id="KW-0472">Membrane</keyword>
<keyword evidence="3" id="KW-0964">Secreted</keyword>
<protein>
    <submittedName>
        <fullName evidence="7">Putative conserved secreted protein</fullName>
    </submittedName>
</protein>
<organism evidence="7">
    <name type="scientific">Amblyomma aureolatum</name>
    <dbReference type="NCBI Taxonomy" id="187763"/>
    <lineage>
        <taxon>Eukaryota</taxon>
        <taxon>Metazoa</taxon>
        <taxon>Ecdysozoa</taxon>
        <taxon>Arthropoda</taxon>
        <taxon>Chelicerata</taxon>
        <taxon>Arachnida</taxon>
        <taxon>Acari</taxon>
        <taxon>Parasitiformes</taxon>
        <taxon>Ixodida</taxon>
        <taxon>Ixodoidea</taxon>
        <taxon>Ixodidae</taxon>
        <taxon>Amblyomminae</taxon>
        <taxon>Amblyomma</taxon>
    </lineage>
</organism>
<dbReference type="PANTHER" id="PTHR32073">
    <property type="entry name" value="GH11358P"/>
    <property type="match status" value="1"/>
</dbReference>
<evidence type="ECO:0000256" key="3">
    <source>
        <dbReference type="ARBA" id="ARBA00022525"/>
    </source>
</evidence>
<sequence length="420" mass="47713">RNLSLGMALVRQSRARWRLFWLLAGCVVVYILCALSFRIEPTSEAFHEFHKCPACFGDGFCPHMRDVQLTGWYSRSALRSFNVKNVFMGELNGTRVVLKKLAHDSEFHQVDRRWCHNRVPCRVADAVRTAMNKGKTDEAALMEVMALVRKEQDITACPSARLVRRILMMLSHSSTMIARRQGALKPAEVVAYTITVNAEPLLLQAFPRMDDWPFPTFLGSCGRTVVQSYEGEPLSHFELASWAVRANISLQLLDMADLMTNNPTQFALYMTDVSMDNFAVNKWGEVTLVDVENIIVVDRVQVHAEKRQGWKHRLEHREEMCHDCLNFNAEDLCSHITSDHNFYAVCSGLLAPRAFYSSYGGLLHGIPSNIDTQYQLSELLATCDQPRSPKESRFAASRLLRRALERVLQAFPPSTSDRAL</sequence>
<dbReference type="InterPro" id="IPR022049">
    <property type="entry name" value="FAM69_kinase_dom"/>
</dbReference>
<dbReference type="GO" id="GO:0005576">
    <property type="term" value="C:extracellular region"/>
    <property type="evidence" value="ECO:0007669"/>
    <property type="project" value="UniProtKB-SubCell"/>
</dbReference>
<feature type="domain" description="FAM69 protein-kinase" evidence="6">
    <location>
        <begin position="191"/>
        <end position="386"/>
    </location>
</feature>
<feature type="non-terminal residue" evidence="7">
    <location>
        <position position="1"/>
    </location>
</feature>
<proteinExistence type="evidence at transcript level"/>
<keyword evidence="5" id="KW-1133">Transmembrane helix</keyword>
<reference evidence="7" key="1">
    <citation type="journal article" date="2017" name="Front. Cell. Infect. Microbiol.">
        <title>The Distinct Transcriptional Response of the Midgut of Amblyomma sculptum and Amblyomma aureolatum Ticks to Rickettsia rickettsii Correlates to Their Differences in Susceptibility to Infection.</title>
        <authorList>
            <person name="Martins L.A."/>
            <person name="Galletti M.F.B.M."/>
            <person name="Ribeiro J.M."/>
            <person name="Fujita A."/>
            <person name="Costa F.B."/>
            <person name="Labruna M.B."/>
            <person name="Daffre S."/>
            <person name="Fogaca A.C."/>
        </authorList>
    </citation>
    <scope>NUCLEOTIDE SEQUENCE</scope>
</reference>
<evidence type="ECO:0000256" key="2">
    <source>
        <dbReference type="ARBA" id="ARBA00006338"/>
    </source>
</evidence>
<dbReference type="Pfam" id="PF12260">
    <property type="entry name" value="PIP49_C"/>
    <property type="match status" value="1"/>
</dbReference>
<evidence type="ECO:0000256" key="4">
    <source>
        <dbReference type="ARBA" id="ARBA00022729"/>
    </source>
</evidence>
<dbReference type="InterPro" id="IPR020519">
    <property type="entry name" value="DIPK2A/B"/>
</dbReference>
<evidence type="ECO:0000259" key="6">
    <source>
        <dbReference type="Pfam" id="PF12260"/>
    </source>
</evidence>
<keyword evidence="5" id="KW-0812">Transmembrane</keyword>
<evidence type="ECO:0000256" key="5">
    <source>
        <dbReference type="SAM" id="Phobius"/>
    </source>
</evidence>
<feature type="transmembrane region" description="Helical" evidence="5">
    <location>
        <begin position="20"/>
        <end position="39"/>
    </location>
</feature>
<dbReference type="EMBL" id="GFAC01001927">
    <property type="protein sequence ID" value="JAT97261.1"/>
    <property type="molecule type" value="mRNA"/>
</dbReference>
<evidence type="ECO:0000256" key="1">
    <source>
        <dbReference type="ARBA" id="ARBA00004613"/>
    </source>
</evidence>
<keyword evidence="4" id="KW-0732">Signal</keyword>
<dbReference type="AlphaFoldDB" id="A0A1E1XDQ9"/>
<accession>A0A1E1XDQ9</accession>
<dbReference type="PANTHER" id="PTHR32073:SF7">
    <property type="entry name" value="GH11358P"/>
    <property type="match status" value="1"/>
</dbReference>